<dbReference type="InterPro" id="IPR038978">
    <property type="entry name" value="MJ0935"/>
</dbReference>
<dbReference type="EMBL" id="DVAB01000024">
    <property type="protein sequence ID" value="HIK00506.1"/>
    <property type="molecule type" value="Genomic_DNA"/>
</dbReference>
<evidence type="ECO:0000256" key="3">
    <source>
        <dbReference type="ARBA" id="ARBA00022989"/>
    </source>
</evidence>
<sequence>MNFFARENAMLFIFIIAMVASAILTIINKLLVNQERLKEIQKYVSDYNKKLMQATKEKNQEAIKALEDEKQKVMQMQSEMMKMQLPVFAALIPFFVVFAVLGNIADSNQWGQFINLPWGNVIPFLGLGDGKLGWLGWYILASFPMTSVFRRSLGVH</sequence>
<evidence type="ECO:0000256" key="2">
    <source>
        <dbReference type="ARBA" id="ARBA00022692"/>
    </source>
</evidence>
<dbReference type="SMART" id="SM01415">
    <property type="entry name" value="DUF106"/>
    <property type="match status" value="1"/>
</dbReference>
<evidence type="ECO:0000256" key="4">
    <source>
        <dbReference type="ARBA" id="ARBA00023136"/>
    </source>
</evidence>
<keyword evidence="5" id="KW-0175">Coiled coil</keyword>
<evidence type="ECO:0000256" key="5">
    <source>
        <dbReference type="SAM" id="Coils"/>
    </source>
</evidence>
<dbReference type="PANTHER" id="PTHR42198:SF1">
    <property type="entry name" value="INTEGRAL MEMBRANE PROTEIN"/>
    <property type="match status" value="1"/>
</dbReference>
<reference evidence="7 8" key="1">
    <citation type="journal article" name="Nat. Commun.">
        <title>Undinarchaeota illuminate DPANN phylogeny and the impact of gene transfer on archaeal evolution.</title>
        <authorList>
            <person name="Dombrowski N."/>
            <person name="Williams T.A."/>
            <person name="Sun J."/>
            <person name="Woodcroft B.J."/>
            <person name="Lee J.H."/>
            <person name="Minh B.Q."/>
            <person name="Rinke C."/>
            <person name="Spang A."/>
        </authorList>
    </citation>
    <scope>NUCLEOTIDE SEQUENCE [LARGE SCALE GENOMIC DNA]</scope>
    <source>
        <strain evidence="7">MAG_bin1129</strain>
    </source>
</reference>
<dbReference type="Proteomes" id="UP000646946">
    <property type="component" value="Unassembled WGS sequence"/>
</dbReference>
<comment type="subcellular location">
    <subcellularLocation>
        <location evidence="1">Membrane</location>
        <topology evidence="1">Multi-pass membrane protein</topology>
    </subcellularLocation>
</comment>
<accession>A0A832V1S6</accession>
<keyword evidence="8" id="KW-1185">Reference proteome</keyword>
<dbReference type="AlphaFoldDB" id="A0A832V1S6"/>
<dbReference type="Pfam" id="PF01956">
    <property type="entry name" value="EMC3_TMCO1"/>
    <property type="match status" value="1"/>
</dbReference>
<dbReference type="InterPro" id="IPR002809">
    <property type="entry name" value="EMC3/TMCO1"/>
</dbReference>
<keyword evidence="4 6" id="KW-0472">Membrane</keyword>
<organism evidence="7 8">
    <name type="scientific">Candidatus Naiadarchaeum limnaeum</name>
    <dbReference type="NCBI Taxonomy" id="2756139"/>
    <lineage>
        <taxon>Archaea</taxon>
        <taxon>Candidatus Undinarchaeota</taxon>
        <taxon>Candidatus Undinarchaeia</taxon>
        <taxon>Candidatus Naiadarchaeales</taxon>
        <taxon>Candidatus Naiadarchaeaceae</taxon>
        <taxon>Candidatus Naiadarchaeum</taxon>
    </lineage>
</organism>
<evidence type="ECO:0000256" key="1">
    <source>
        <dbReference type="ARBA" id="ARBA00004141"/>
    </source>
</evidence>
<keyword evidence="2 6" id="KW-0812">Transmembrane</keyword>
<dbReference type="GO" id="GO:0016020">
    <property type="term" value="C:membrane"/>
    <property type="evidence" value="ECO:0007669"/>
    <property type="project" value="UniProtKB-SubCell"/>
</dbReference>
<evidence type="ECO:0000313" key="7">
    <source>
        <dbReference type="EMBL" id="HIK00506.1"/>
    </source>
</evidence>
<feature type="coiled-coil region" evidence="5">
    <location>
        <begin position="37"/>
        <end position="79"/>
    </location>
</feature>
<feature type="transmembrane region" description="Helical" evidence="6">
    <location>
        <begin position="12"/>
        <end position="32"/>
    </location>
</feature>
<dbReference type="PANTHER" id="PTHR42198">
    <property type="entry name" value="INTEGRAL MEMBRANE PROTEIN"/>
    <property type="match status" value="1"/>
</dbReference>
<evidence type="ECO:0000256" key="6">
    <source>
        <dbReference type="SAM" id="Phobius"/>
    </source>
</evidence>
<keyword evidence="3 6" id="KW-1133">Transmembrane helix</keyword>
<evidence type="ECO:0000313" key="8">
    <source>
        <dbReference type="Proteomes" id="UP000646946"/>
    </source>
</evidence>
<protein>
    <submittedName>
        <fullName evidence="7">DUF106 domain-containing protein</fullName>
    </submittedName>
</protein>
<name>A0A832V1S6_9ARCH</name>
<feature type="transmembrane region" description="Helical" evidence="6">
    <location>
        <begin position="85"/>
        <end position="105"/>
    </location>
</feature>
<gene>
    <name evidence="7" type="ORF">H1016_03130</name>
</gene>
<proteinExistence type="predicted"/>
<comment type="caution">
    <text evidence="7">The sequence shown here is derived from an EMBL/GenBank/DDBJ whole genome shotgun (WGS) entry which is preliminary data.</text>
</comment>